<proteinExistence type="predicted"/>
<dbReference type="EMBL" id="QJVJ01000009">
    <property type="protein sequence ID" value="PYI52556.1"/>
    <property type="molecule type" value="Genomic_DNA"/>
</dbReference>
<dbReference type="OrthoDB" id="2666006at2"/>
<dbReference type="RefSeq" id="WP_110841925.1">
    <property type="nucleotide sequence ID" value="NZ_QJVJ01000009.1"/>
</dbReference>
<dbReference type="Proteomes" id="UP000247476">
    <property type="component" value="Unassembled WGS sequence"/>
</dbReference>
<accession>A0A2V5KTK4</accession>
<reference evidence="1 2" key="1">
    <citation type="submission" date="2018-05" db="EMBL/GenBank/DDBJ databases">
        <title>Paenibacillus flagellatus sp. nov., isolated from selenium mineral soil.</title>
        <authorList>
            <person name="Dai X."/>
        </authorList>
    </citation>
    <scope>NUCLEOTIDE SEQUENCE [LARGE SCALE GENOMIC DNA]</scope>
    <source>
        <strain evidence="1 2">DXL2</strain>
    </source>
</reference>
<protein>
    <recommendedName>
        <fullName evidence="3">Tail fiber protein</fullName>
    </recommendedName>
</protein>
<organism evidence="1 2">
    <name type="scientific">Paenibacillus flagellatus</name>
    <dbReference type="NCBI Taxonomy" id="2211139"/>
    <lineage>
        <taxon>Bacteria</taxon>
        <taxon>Bacillati</taxon>
        <taxon>Bacillota</taxon>
        <taxon>Bacilli</taxon>
        <taxon>Bacillales</taxon>
        <taxon>Paenibacillaceae</taxon>
        <taxon>Paenibacillus</taxon>
    </lineage>
</organism>
<evidence type="ECO:0008006" key="3">
    <source>
        <dbReference type="Google" id="ProtNLM"/>
    </source>
</evidence>
<evidence type="ECO:0000313" key="1">
    <source>
        <dbReference type="EMBL" id="PYI52556.1"/>
    </source>
</evidence>
<gene>
    <name evidence="1" type="ORF">DLM86_20500</name>
</gene>
<sequence length="401" mass="40474">MPDVTAKLGLKKPLGNETFSRAAYNENLDLIEQNAAAQSDLTDHRNATQVHGATSDAIAGRLIMRDAAGRAKVAAPTAADDIARKAEVDAAMTVASNAQAAADAAFQSASSGKNAVAAAITGMGQTASGSDTFTQLASKISSISKDATATAGEVLTGKTFYQGGTKKSGTMPNNGALGTIMPGTTNQSIPAGYTTGGTIAGDADLVPGNIRSGVNIFGVTGNVVQASGNAGAAQVLTGYTASNSSGGFSGSMPNNGAPTWVPGTSSQNLAAGYYSGGTIIGDSDLVASNIRSGVNIFGVVGSLVEGHHHAKGTGSLIDSSMVVTGLGFQPSFIISAVWYQWDTIVYIFSDGAVWGYTTNKGFGTNISGTPQYVIQPNGFTISGISGNTSGEAQSMRWMAIG</sequence>
<comment type="caution">
    <text evidence="1">The sequence shown here is derived from an EMBL/GenBank/DDBJ whole genome shotgun (WGS) entry which is preliminary data.</text>
</comment>
<evidence type="ECO:0000313" key="2">
    <source>
        <dbReference type="Proteomes" id="UP000247476"/>
    </source>
</evidence>
<name>A0A2V5KTK4_9BACL</name>
<keyword evidence="2" id="KW-1185">Reference proteome</keyword>
<dbReference type="AlphaFoldDB" id="A0A2V5KTK4"/>